<name>A0A2P2LJ63_RHIMU</name>
<evidence type="ECO:0000313" key="1">
    <source>
        <dbReference type="EMBL" id="MBX18008.1"/>
    </source>
</evidence>
<accession>A0A2P2LJ63</accession>
<dbReference type="EMBL" id="GGEC01037530">
    <property type="protein sequence ID" value="MBX18014.1"/>
    <property type="molecule type" value="Transcribed_RNA"/>
</dbReference>
<dbReference type="AlphaFoldDB" id="A0A2P2LJ63"/>
<reference evidence="1" key="1">
    <citation type="submission" date="2018-02" db="EMBL/GenBank/DDBJ databases">
        <title>Rhizophora mucronata_Transcriptome.</title>
        <authorList>
            <person name="Meera S.P."/>
            <person name="Sreeshan A."/>
            <person name="Augustine A."/>
        </authorList>
    </citation>
    <scope>NUCLEOTIDE SEQUENCE</scope>
    <source>
        <tissue evidence="1">Leaf</tissue>
    </source>
</reference>
<proteinExistence type="predicted"/>
<sequence length="45" mass="4849">MKRGIILARAPPSLPRTTPMRISATLTSLFTLRAVASHSLQTSAK</sequence>
<dbReference type="EMBL" id="GGEC01037524">
    <property type="protein sequence ID" value="MBX18008.1"/>
    <property type="molecule type" value="Transcribed_RNA"/>
</dbReference>
<protein>
    <submittedName>
        <fullName evidence="1">SulA</fullName>
    </submittedName>
</protein>
<organism evidence="1">
    <name type="scientific">Rhizophora mucronata</name>
    <name type="common">Asiatic mangrove</name>
    <dbReference type="NCBI Taxonomy" id="61149"/>
    <lineage>
        <taxon>Eukaryota</taxon>
        <taxon>Viridiplantae</taxon>
        <taxon>Streptophyta</taxon>
        <taxon>Embryophyta</taxon>
        <taxon>Tracheophyta</taxon>
        <taxon>Spermatophyta</taxon>
        <taxon>Magnoliopsida</taxon>
        <taxon>eudicotyledons</taxon>
        <taxon>Gunneridae</taxon>
        <taxon>Pentapetalae</taxon>
        <taxon>rosids</taxon>
        <taxon>fabids</taxon>
        <taxon>Malpighiales</taxon>
        <taxon>Rhizophoraceae</taxon>
        <taxon>Rhizophora</taxon>
    </lineage>
</organism>